<evidence type="ECO:0000313" key="1">
    <source>
        <dbReference type="EMBL" id="UOP04516.1"/>
    </source>
</evidence>
<keyword evidence="2" id="KW-1185">Reference proteome</keyword>
<accession>A0A8T9MVM0</accession>
<evidence type="ECO:0000313" key="2">
    <source>
        <dbReference type="Proteomes" id="UP000831534"/>
    </source>
</evidence>
<organism evidence="1 2">
    <name type="scientific">Conchiformibius kuhniae</name>
    <dbReference type="NCBI Taxonomy" id="211502"/>
    <lineage>
        <taxon>Bacteria</taxon>
        <taxon>Pseudomonadati</taxon>
        <taxon>Pseudomonadota</taxon>
        <taxon>Betaproteobacteria</taxon>
        <taxon>Neisseriales</taxon>
        <taxon>Neisseriaceae</taxon>
        <taxon>Conchiformibius</taxon>
    </lineage>
</organism>
<dbReference type="RefSeq" id="WP_084165938.1">
    <property type="nucleotide sequence ID" value="NZ_CP091521.1"/>
</dbReference>
<reference evidence="1" key="1">
    <citation type="journal article" date="2022" name="Res Sq">
        <title>Evolution of multicellular longitudinally dividing oral cavity symbionts (Neisseriaceae).</title>
        <authorList>
            <person name="Nyongesa S."/>
            <person name="Weber P."/>
            <person name="Bernet E."/>
            <person name="Pullido F."/>
            <person name="Nieckarz M."/>
            <person name="Delaby M."/>
            <person name="Nieves C."/>
            <person name="Viehboeck T."/>
            <person name="Krause N."/>
            <person name="Rivera-Millot A."/>
            <person name="Nakamura A."/>
            <person name="Vischer N."/>
            <person name="VanNieuwenhze M."/>
            <person name="Brun Y."/>
            <person name="Cava F."/>
            <person name="Bulgheresi S."/>
            <person name="Veyrier F."/>
        </authorList>
    </citation>
    <scope>NUCLEOTIDE SEQUENCE</scope>
    <source>
        <strain evidence="1">17694</strain>
    </source>
</reference>
<sequence>MNKPFPCTACGLCCRRVHLSDKTAWLNRGDGVCRHLDGQTNLCRIYAQRPLVCRVEDYYHAHFAEQFDWEEFVKINVAICELFQRENEAA</sequence>
<protein>
    <submittedName>
        <fullName evidence="1">YkgJ family cysteine cluster protein</fullName>
    </submittedName>
</protein>
<proteinExistence type="predicted"/>
<dbReference type="EMBL" id="CP091521">
    <property type="protein sequence ID" value="UOP04516.1"/>
    <property type="molecule type" value="Genomic_DNA"/>
</dbReference>
<dbReference type="Proteomes" id="UP000831534">
    <property type="component" value="Chromosome"/>
</dbReference>
<dbReference type="KEGG" id="ckh:LVJ77_09570"/>
<gene>
    <name evidence="1" type="ORF">LVJ77_09570</name>
</gene>
<dbReference type="AlphaFoldDB" id="A0A8T9MVM0"/>
<reference evidence="1" key="2">
    <citation type="submission" date="2024-09" db="EMBL/GenBank/DDBJ databases">
        <authorList>
            <person name="Veyrier F.J."/>
        </authorList>
    </citation>
    <scope>NUCLEOTIDE SEQUENCE</scope>
    <source>
        <strain evidence="1">17694</strain>
    </source>
</reference>
<name>A0A8T9MVM0_9NEIS</name>
<dbReference type="Pfam" id="PF03692">
    <property type="entry name" value="CxxCxxCC"/>
    <property type="match status" value="1"/>
</dbReference>
<dbReference type="InterPro" id="IPR005358">
    <property type="entry name" value="Puta_zinc/iron-chelating_dom"/>
</dbReference>